<dbReference type="InterPro" id="IPR006683">
    <property type="entry name" value="Thioestr_dom"/>
</dbReference>
<dbReference type="Pfam" id="PF03061">
    <property type="entry name" value="4HBT"/>
    <property type="match status" value="1"/>
</dbReference>
<dbReference type="Proteomes" id="UP000217785">
    <property type="component" value="Unassembled WGS sequence"/>
</dbReference>
<keyword evidence="2" id="KW-0378">Hydrolase</keyword>
<evidence type="ECO:0000313" key="4">
    <source>
        <dbReference type="EMBL" id="GAX91262.1"/>
    </source>
</evidence>
<organism evidence="4 5">
    <name type="scientific">Effusibacillus lacus</name>
    <dbReference type="NCBI Taxonomy" id="1348429"/>
    <lineage>
        <taxon>Bacteria</taxon>
        <taxon>Bacillati</taxon>
        <taxon>Bacillota</taxon>
        <taxon>Bacilli</taxon>
        <taxon>Bacillales</taxon>
        <taxon>Alicyclobacillaceae</taxon>
        <taxon>Effusibacillus</taxon>
    </lineage>
</organism>
<name>A0A292YE96_9BACL</name>
<proteinExistence type="inferred from homology"/>
<feature type="domain" description="Thioesterase" evidence="3">
    <location>
        <begin position="38"/>
        <end position="113"/>
    </location>
</feature>
<dbReference type="InterPro" id="IPR039298">
    <property type="entry name" value="ACOT13"/>
</dbReference>
<dbReference type="RefSeq" id="WP_096182984.1">
    <property type="nucleotide sequence ID" value="NZ_BDUF01000086.1"/>
</dbReference>
<evidence type="ECO:0000259" key="3">
    <source>
        <dbReference type="Pfam" id="PF03061"/>
    </source>
</evidence>
<accession>A0A292YE96</accession>
<dbReference type="PANTHER" id="PTHR21660">
    <property type="entry name" value="THIOESTERASE SUPERFAMILY MEMBER-RELATED"/>
    <property type="match status" value="1"/>
</dbReference>
<dbReference type="PANTHER" id="PTHR21660:SF1">
    <property type="entry name" value="ACYL-COENZYME A THIOESTERASE 13"/>
    <property type="match status" value="1"/>
</dbReference>
<dbReference type="GO" id="GO:0047617">
    <property type="term" value="F:fatty acyl-CoA hydrolase activity"/>
    <property type="evidence" value="ECO:0007669"/>
    <property type="project" value="InterPro"/>
</dbReference>
<gene>
    <name evidence="4" type="ORF">EFBL_2928</name>
</gene>
<evidence type="ECO:0000256" key="2">
    <source>
        <dbReference type="ARBA" id="ARBA00022801"/>
    </source>
</evidence>
<dbReference type="NCBIfam" id="TIGR00369">
    <property type="entry name" value="unchar_dom_1"/>
    <property type="match status" value="1"/>
</dbReference>
<dbReference type="CDD" id="cd03443">
    <property type="entry name" value="PaaI_thioesterase"/>
    <property type="match status" value="1"/>
</dbReference>
<dbReference type="InterPro" id="IPR029069">
    <property type="entry name" value="HotDog_dom_sf"/>
</dbReference>
<evidence type="ECO:0000313" key="5">
    <source>
        <dbReference type="Proteomes" id="UP000217785"/>
    </source>
</evidence>
<keyword evidence="5" id="KW-1185">Reference proteome</keyword>
<dbReference type="AlphaFoldDB" id="A0A292YE96"/>
<reference evidence="5" key="1">
    <citation type="submission" date="2017-07" db="EMBL/GenBank/DDBJ databases">
        <title>Draft genome sequence of Effusibacillus lacus strain skLN1.</title>
        <authorList>
            <person name="Watanabe M."/>
            <person name="Kojima H."/>
            <person name="Fukui M."/>
        </authorList>
    </citation>
    <scope>NUCLEOTIDE SEQUENCE [LARGE SCALE GENOMIC DNA]</scope>
    <source>
        <strain evidence="5">skLN1</strain>
    </source>
</reference>
<dbReference type="Gene3D" id="3.10.129.10">
    <property type="entry name" value="Hotdog Thioesterase"/>
    <property type="match status" value="1"/>
</dbReference>
<sequence>MFIKQPFDEFLGLQYERVSDNRVKIRLPLKPLFINSLGYVHGGIISSLADVAMSNILQPDENGIQTAVTVDLKTSFLKPAQGTVLVADAHTFKIGKNLMHAECHIFDDQNEIVAKSNGIFFRIKEK</sequence>
<evidence type="ECO:0000256" key="1">
    <source>
        <dbReference type="ARBA" id="ARBA00008324"/>
    </source>
</evidence>
<dbReference type="EMBL" id="BDUF01000086">
    <property type="protein sequence ID" value="GAX91262.1"/>
    <property type="molecule type" value="Genomic_DNA"/>
</dbReference>
<dbReference type="InterPro" id="IPR003736">
    <property type="entry name" value="PAAI_dom"/>
</dbReference>
<dbReference type="OrthoDB" id="2139465at2"/>
<comment type="caution">
    <text evidence="4">The sequence shown here is derived from an EMBL/GenBank/DDBJ whole genome shotgun (WGS) entry which is preliminary data.</text>
</comment>
<dbReference type="SUPFAM" id="SSF54637">
    <property type="entry name" value="Thioesterase/thiol ester dehydrase-isomerase"/>
    <property type="match status" value="1"/>
</dbReference>
<protein>
    <recommendedName>
        <fullName evidence="3">Thioesterase domain-containing protein</fullName>
    </recommendedName>
</protein>
<comment type="similarity">
    <text evidence="1">Belongs to the thioesterase PaaI family.</text>
</comment>